<dbReference type="InterPro" id="IPR026258">
    <property type="entry name" value="SRP68"/>
</dbReference>
<protein>
    <recommendedName>
        <fullName evidence="11 12">Signal recognition particle subunit SRP68</fullName>
        <shortName evidence="12">SRP68</shortName>
    </recommendedName>
</protein>
<comment type="subcellular location">
    <subcellularLocation>
        <location evidence="2 12">Cytoplasm</location>
    </subcellularLocation>
    <subcellularLocation>
        <location evidence="1">Endoplasmic reticulum</location>
    </subcellularLocation>
    <subcellularLocation>
        <location evidence="3">Nucleus</location>
        <location evidence="3">Nucleolus</location>
    </subcellularLocation>
</comment>
<dbReference type="Proteomes" id="UP001279734">
    <property type="component" value="Unassembled WGS sequence"/>
</dbReference>
<comment type="caution">
    <text evidence="13">The sequence shown here is derived from an EMBL/GenBank/DDBJ whole genome shotgun (WGS) entry which is preliminary data.</text>
</comment>
<evidence type="ECO:0000256" key="12">
    <source>
        <dbReference type="PIRNR" id="PIRNR038995"/>
    </source>
</evidence>
<gene>
    <name evidence="13" type="ORF">Nepgr_002936</name>
</gene>
<dbReference type="PIRSF" id="PIRSF038995">
    <property type="entry name" value="SRP68"/>
    <property type="match status" value="1"/>
</dbReference>
<evidence type="ECO:0000256" key="1">
    <source>
        <dbReference type="ARBA" id="ARBA00004240"/>
    </source>
</evidence>
<evidence type="ECO:0000256" key="4">
    <source>
        <dbReference type="ARBA" id="ARBA00009352"/>
    </source>
</evidence>
<dbReference type="AlphaFoldDB" id="A0AAD3RXF6"/>
<dbReference type="GO" id="GO:0030942">
    <property type="term" value="F:endoplasmic reticulum signal peptide binding"/>
    <property type="evidence" value="ECO:0007669"/>
    <property type="project" value="InterPro"/>
</dbReference>
<sequence>MGKENDVEAMNIHVQNTNASDFSSPKYSINVLQLLKSAQMQHGLRHGDYTRYRRYCTARLRRLYKSLKFTHGRGKYCRRVISENSVTNVRFLHIVLYTAERAWSHAMEKRQLLDGPNRRQRIYLIGRLRKAVKWATLFSQLCSFKGDSRTSLEAEAYSSYMMGTLLFEQDHNWDTALKCFKNARAVYEELGKYGDLENQLLCRERVEELEPSIRYCLHKIDKSNLQASELIHIGEMEGPALDLFKAKLEAAMAEARSQQAASMTEFQWLGHQFPISDAKTRVSILKAQELEKDVEGPTAESVPAEKKLSIFDKIFSAYHEARSCIRNDLATAGNAENVKEELIGLDKAVSAVLGLRTIERNRLLVSIAKSKLTRQHADKNEKATKPEELVRLYDLLLQNIADLSDLVTSGRERKQEEVAFSEECAVKSLAFRAERCYYLAKSYSMAGKRTESFALYCHAISLADDALQKLQDMNNMDQAMMDELKTLYHNCRSNKCIEHATGIMEEQKVPENLSKKIASISLSGSEKEQQKLLVEKLDVYEPAFGDADVKASPRIEAFPPPLQTIPRNPIVLDLVYSLFEFPSLEKRMKKKGLLSRLWG</sequence>
<organism evidence="13 14">
    <name type="scientific">Nepenthes gracilis</name>
    <name type="common">Slender pitcher plant</name>
    <dbReference type="NCBI Taxonomy" id="150966"/>
    <lineage>
        <taxon>Eukaryota</taxon>
        <taxon>Viridiplantae</taxon>
        <taxon>Streptophyta</taxon>
        <taxon>Embryophyta</taxon>
        <taxon>Tracheophyta</taxon>
        <taxon>Spermatophyta</taxon>
        <taxon>Magnoliopsida</taxon>
        <taxon>eudicotyledons</taxon>
        <taxon>Gunneridae</taxon>
        <taxon>Pentapetalae</taxon>
        <taxon>Caryophyllales</taxon>
        <taxon>Nepenthaceae</taxon>
        <taxon>Nepenthes</taxon>
    </lineage>
</organism>
<dbReference type="GO" id="GO:0005783">
    <property type="term" value="C:endoplasmic reticulum"/>
    <property type="evidence" value="ECO:0007669"/>
    <property type="project" value="UniProtKB-SubCell"/>
</dbReference>
<evidence type="ECO:0000313" key="13">
    <source>
        <dbReference type="EMBL" id="GMH01097.1"/>
    </source>
</evidence>
<dbReference type="FunFam" id="1.10.3450.40:FF:000001">
    <property type="entry name" value="Signal recognition particle subunit SRP68"/>
    <property type="match status" value="1"/>
</dbReference>
<evidence type="ECO:0000256" key="9">
    <source>
        <dbReference type="ARBA" id="ARBA00023242"/>
    </source>
</evidence>
<keyword evidence="6" id="KW-0256">Endoplasmic reticulum</keyword>
<keyword evidence="8 12" id="KW-0733">Signal recognition particle</keyword>
<dbReference type="EMBL" id="BSYO01000002">
    <property type="protein sequence ID" value="GMH01097.1"/>
    <property type="molecule type" value="Genomic_DNA"/>
</dbReference>
<evidence type="ECO:0000256" key="3">
    <source>
        <dbReference type="ARBA" id="ARBA00004604"/>
    </source>
</evidence>
<dbReference type="GO" id="GO:0005829">
    <property type="term" value="C:cytosol"/>
    <property type="evidence" value="ECO:0007669"/>
    <property type="project" value="UniProtKB-ARBA"/>
</dbReference>
<evidence type="ECO:0000256" key="10">
    <source>
        <dbReference type="ARBA" id="ARBA00023274"/>
    </source>
</evidence>
<evidence type="ECO:0000256" key="8">
    <source>
        <dbReference type="ARBA" id="ARBA00023135"/>
    </source>
</evidence>
<proteinExistence type="inferred from homology"/>
<dbReference type="CDD" id="cd15481">
    <property type="entry name" value="SRP68-RBD"/>
    <property type="match status" value="1"/>
</dbReference>
<dbReference type="GO" id="GO:0008312">
    <property type="term" value="F:7S RNA binding"/>
    <property type="evidence" value="ECO:0007669"/>
    <property type="project" value="InterPro"/>
</dbReference>
<name>A0AAD3RXF6_NEPGR</name>
<accession>A0AAD3RXF6</accession>
<dbReference type="InterPro" id="IPR038253">
    <property type="entry name" value="SRP68_N_sf"/>
</dbReference>
<keyword evidence="7 12" id="KW-0694">RNA-binding</keyword>
<evidence type="ECO:0000256" key="5">
    <source>
        <dbReference type="ARBA" id="ARBA00022490"/>
    </source>
</evidence>
<evidence type="ECO:0000256" key="11">
    <source>
        <dbReference type="ARBA" id="ARBA00029498"/>
    </source>
</evidence>
<evidence type="ECO:0000313" key="14">
    <source>
        <dbReference type="Proteomes" id="UP001279734"/>
    </source>
</evidence>
<keyword evidence="5 12" id="KW-0963">Cytoplasm</keyword>
<evidence type="ECO:0000256" key="6">
    <source>
        <dbReference type="ARBA" id="ARBA00022824"/>
    </source>
</evidence>
<keyword evidence="14" id="KW-1185">Reference proteome</keyword>
<dbReference type="GO" id="GO:0005786">
    <property type="term" value="C:signal recognition particle, endoplasmic reticulum targeting"/>
    <property type="evidence" value="ECO:0007669"/>
    <property type="project" value="UniProtKB-KW"/>
</dbReference>
<evidence type="ECO:0000256" key="7">
    <source>
        <dbReference type="ARBA" id="ARBA00022884"/>
    </source>
</evidence>
<dbReference type="PANTHER" id="PTHR12860:SF0">
    <property type="entry name" value="SIGNAL RECOGNITION PARTICLE SUBUNIT SRP68"/>
    <property type="match status" value="1"/>
</dbReference>
<keyword evidence="9" id="KW-0539">Nucleus</keyword>
<keyword evidence="10 12" id="KW-0687">Ribonucleoprotein</keyword>
<evidence type="ECO:0000256" key="2">
    <source>
        <dbReference type="ARBA" id="ARBA00004496"/>
    </source>
</evidence>
<dbReference type="Gene3D" id="1.10.3450.40">
    <property type="entry name" value="Signal recognition particle, SRP68 subunit, RNA-binding domain"/>
    <property type="match status" value="1"/>
</dbReference>
<dbReference type="GO" id="GO:0005730">
    <property type="term" value="C:nucleolus"/>
    <property type="evidence" value="ECO:0007669"/>
    <property type="project" value="UniProtKB-SubCell"/>
</dbReference>
<dbReference type="Pfam" id="PF16969">
    <property type="entry name" value="SRP68"/>
    <property type="match status" value="1"/>
</dbReference>
<dbReference type="InterPro" id="IPR034652">
    <property type="entry name" value="SRP68-RBD"/>
</dbReference>
<dbReference type="GO" id="GO:0005047">
    <property type="term" value="F:signal recognition particle binding"/>
    <property type="evidence" value="ECO:0007669"/>
    <property type="project" value="InterPro"/>
</dbReference>
<comment type="similarity">
    <text evidence="4 12">Belongs to the SRP68 family.</text>
</comment>
<dbReference type="PANTHER" id="PTHR12860">
    <property type="entry name" value="SIGNAL RECOGNITION PARTICLE 68 KDA PROTEIN"/>
    <property type="match status" value="1"/>
</dbReference>
<dbReference type="GO" id="GO:0006614">
    <property type="term" value="P:SRP-dependent cotranslational protein targeting to membrane"/>
    <property type="evidence" value="ECO:0007669"/>
    <property type="project" value="InterPro"/>
</dbReference>
<comment type="function">
    <text evidence="12">Component of the signal recognition particle (SRP) complex, a ribonucleoprotein complex that mediates the cotranslational targeting of secretory and membrane proteins to the endoplasmic reticulum (ER). The SRP complex interacts with the signal sequence in nascent secretory and membrane proteins and directs them to the membrane of the ER.</text>
</comment>
<reference evidence="13" key="1">
    <citation type="submission" date="2023-05" db="EMBL/GenBank/DDBJ databases">
        <title>Nepenthes gracilis genome sequencing.</title>
        <authorList>
            <person name="Fukushima K."/>
        </authorList>
    </citation>
    <scope>NUCLEOTIDE SEQUENCE</scope>
    <source>
        <strain evidence="13">SING2019-196</strain>
    </source>
</reference>